<name>A0A2A2KX77_9BILA</name>
<dbReference type="Pfam" id="PF07885">
    <property type="entry name" value="Ion_trans_2"/>
    <property type="match status" value="1"/>
</dbReference>
<feature type="transmembrane region" description="Helical" evidence="9">
    <location>
        <begin position="221"/>
        <end position="243"/>
    </location>
</feature>
<evidence type="ECO:0000256" key="9">
    <source>
        <dbReference type="SAM" id="Phobius"/>
    </source>
</evidence>
<evidence type="ECO:0000256" key="1">
    <source>
        <dbReference type="ARBA" id="ARBA00004141"/>
    </source>
</evidence>
<accession>A0A2A2KX77</accession>
<evidence type="ECO:0000256" key="4">
    <source>
        <dbReference type="ARBA" id="ARBA00022989"/>
    </source>
</evidence>
<evidence type="ECO:0000313" key="11">
    <source>
        <dbReference type="EMBL" id="PAV78528.1"/>
    </source>
</evidence>
<evidence type="ECO:0000256" key="5">
    <source>
        <dbReference type="ARBA" id="ARBA00023065"/>
    </source>
</evidence>
<dbReference type="SUPFAM" id="SSF81324">
    <property type="entry name" value="Voltage-gated potassium channels"/>
    <property type="match status" value="2"/>
</dbReference>
<evidence type="ECO:0000256" key="8">
    <source>
        <dbReference type="RuleBase" id="RU003857"/>
    </source>
</evidence>
<keyword evidence="6 9" id="KW-0472">Membrane</keyword>
<gene>
    <name evidence="11" type="ORF">WR25_09561</name>
</gene>
<protein>
    <recommendedName>
        <fullName evidence="10">Potassium channel domain-containing protein</fullName>
    </recommendedName>
</protein>
<feature type="transmembrane region" description="Helical" evidence="9">
    <location>
        <begin position="273"/>
        <end position="297"/>
    </location>
</feature>
<feature type="transmembrane region" description="Helical" evidence="9">
    <location>
        <begin position="136"/>
        <end position="154"/>
    </location>
</feature>
<dbReference type="InterPro" id="IPR003280">
    <property type="entry name" value="2pore_dom_K_chnl"/>
</dbReference>
<dbReference type="PRINTS" id="PR01333">
    <property type="entry name" value="2POREKCHANEL"/>
</dbReference>
<comment type="caution">
    <text evidence="11">The sequence shown here is derived from an EMBL/GenBank/DDBJ whole genome shotgun (WGS) entry which is preliminary data.</text>
</comment>
<dbReference type="STRING" id="2018661.A0A2A2KX77"/>
<dbReference type="Proteomes" id="UP000218231">
    <property type="component" value="Unassembled WGS sequence"/>
</dbReference>
<keyword evidence="12" id="KW-1185">Reference proteome</keyword>
<dbReference type="InterPro" id="IPR013099">
    <property type="entry name" value="K_chnl_dom"/>
</dbReference>
<dbReference type="GO" id="GO:0030322">
    <property type="term" value="P:stabilization of membrane potential"/>
    <property type="evidence" value="ECO:0007669"/>
    <property type="project" value="TreeGrafter"/>
</dbReference>
<keyword evidence="2 8" id="KW-0813">Transport</keyword>
<evidence type="ECO:0000256" key="6">
    <source>
        <dbReference type="ARBA" id="ARBA00023136"/>
    </source>
</evidence>
<keyword evidence="7 8" id="KW-0407">Ion channel</keyword>
<dbReference type="EMBL" id="LIAE01007551">
    <property type="protein sequence ID" value="PAV78528.1"/>
    <property type="molecule type" value="Genomic_DNA"/>
</dbReference>
<dbReference type="GO" id="GO:0015271">
    <property type="term" value="F:outward rectifier potassium channel activity"/>
    <property type="evidence" value="ECO:0007669"/>
    <property type="project" value="TreeGrafter"/>
</dbReference>
<keyword evidence="4 9" id="KW-1133">Transmembrane helix</keyword>
<feature type="transmembrane region" description="Helical" evidence="9">
    <location>
        <begin position="250"/>
        <end position="267"/>
    </location>
</feature>
<evidence type="ECO:0000256" key="7">
    <source>
        <dbReference type="ARBA" id="ARBA00023303"/>
    </source>
</evidence>
<feature type="domain" description="Potassium channel" evidence="10">
    <location>
        <begin position="131"/>
        <end position="189"/>
    </location>
</feature>
<organism evidence="11 12">
    <name type="scientific">Diploscapter pachys</name>
    <dbReference type="NCBI Taxonomy" id="2018661"/>
    <lineage>
        <taxon>Eukaryota</taxon>
        <taxon>Metazoa</taxon>
        <taxon>Ecdysozoa</taxon>
        <taxon>Nematoda</taxon>
        <taxon>Chromadorea</taxon>
        <taxon>Rhabditida</taxon>
        <taxon>Rhabditina</taxon>
        <taxon>Rhabditomorpha</taxon>
        <taxon>Rhabditoidea</taxon>
        <taxon>Rhabditidae</taxon>
        <taxon>Diploscapter</taxon>
    </lineage>
</organism>
<evidence type="ECO:0000256" key="2">
    <source>
        <dbReference type="ARBA" id="ARBA00022448"/>
    </source>
</evidence>
<feature type="transmembrane region" description="Helical" evidence="9">
    <location>
        <begin position="161"/>
        <end position="181"/>
    </location>
</feature>
<dbReference type="PANTHER" id="PTHR11003">
    <property type="entry name" value="POTASSIUM CHANNEL, SUBFAMILY K"/>
    <property type="match status" value="1"/>
</dbReference>
<evidence type="ECO:0000313" key="12">
    <source>
        <dbReference type="Proteomes" id="UP000218231"/>
    </source>
</evidence>
<comment type="similarity">
    <text evidence="8">Belongs to the two pore domain potassium channel (TC 1.A.1.8) family.</text>
</comment>
<dbReference type="Gene3D" id="1.10.287.70">
    <property type="match status" value="1"/>
</dbReference>
<comment type="subcellular location">
    <subcellularLocation>
        <location evidence="1">Membrane</location>
        <topology evidence="1">Multi-pass membrane protein</topology>
    </subcellularLocation>
</comment>
<evidence type="ECO:0000256" key="3">
    <source>
        <dbReference type="ARBA" id="ARBA00022692"/>
    </source>
</evidence>
<evidence type="ECO:0000259" key="10">
    <source>
        <dbReference type="Pfam" id="PF07885"/>
    </source>
</evidence>
<dbReference type="GO" id="GO:0005886">
    <property type="term" value="C:plasma membrane"/>
    <property type="evidence" value="ECO:0007669"/>
    <property type="project" value="TreeGrafter"/>
</dbReference>
<dbReference type="GO" id="GO:0022841">
    <property type="term" value="F:potassium ion leak channel activity"/>
    <property type="evidence" value="ECO:0007669"/>
    <property type="project" value="TreeGrafter"/>
</dbReference>
<keyword evidence="5 8" id="KW-0406">Ion transport</keyword>
<feature type="transmembrane region" description="Helical" evidence="9">
    <location>
        <begin position="59"/>
        <end position="83"/>
    </location>
</feature>
<dbReference type="PANTHER" id="PTHR11003:SF345">
    <property type="entry name" value="TWIK FAMILY OF POTASSIUM CHANNELS PROTEIN 18"/>
    <property type="match status" value="1"/>
</dbReference>
<sequence>MRKPRDNLPLFNLTTAIRKFYSREETQDSFPAIEFESSREDSDAAFLRHYTRYTRLSRFTAALILILATVMLVIVGGVVFWFIERKVVLKNCKDIVQSKQGYTNIRAVNSMTEYVEIIEAYERCSEEKQDTTKIESIMQGIGFAWSIVTTIGYGHHFPHTILGKLLTVVFAIFSIPLYVSVKAELGNYISLFIWKITMHTHRLVGKICKKITPFEAADWEIVLMASFFTVIFLCIFSTLTLLVESWTFGLSVWFTVQTILLIGVGDAEPHNQYFFLYFGVPITVIGDIISSHIIYYLHGRYRICAHMVSRCICGCTEPDSDISKKFMNDRQQKIQVT</sequence>
<dbReference type="AlphaFoldDB" id="A0A2A2KX77"/>
<reference evidence="11 12" key="1">
    <citation type="journal article" date="2017" name="Curr. Biol.">
        <title>Genome architecture and evolution of a unichromosomal asexual nematode.</title>
        <authorList>
            <person name="Fradin H."/>
            <person name="Zegar C."/>
            <person name="Gutwein M."/>
            <person name="Lucas J."/>
            <person name="Kovtun M."/>
            <person name="Corcoran D."/>
            <person name="Baugh L.R."/>
            <person name="Kiontke K."/>
            <person name="Gunsalus K."/>
            <person name="Fitch D.H."/>
            <person name="Piano F."/>
        </authorList>
    </citation>
    <scope>NUCLEOTIDE SEQUENCE [LARGE SCALE GENOMIC DNA]</scope>
    <source>
        <strain evidence="11">PF1309</strain>
    </source>
</reference>
<keyword evidence="3 8" id="KW-0812">Transmembrane</keyword>
<proteinExistence type="inferred from homology"/>
<dbReference type="OrthoDB" id="5968863at2759"/>